<keyword evidence="5 7" id="KW-0472">Membrane</keyword>
<name>T1JNU7_STRMM</name>
<keyword evidence="3 7" id="KW-0812">Transmembrane</keyword>
<dbReference type="InterPro" id="IPR002159">
    <property type="entry name" value="CD36_fam"/>
</dbReference>
<dbReference type="PRINTS" id="PR01609">
    <property type="entry name" value="CD36FAMILY"/>
</dbReference>
<dbReference type="Proteomes" id="UP000014500">
    <property type="component" value="Unassembled WGS sequence"/>
</dbReference>
<comment type="similarity">
    <text evidence="2">Belongs to the CD36 family.</text>
</comment>
<evidence type="ECO:0000313" key="9">
    <source>
        <dbReference type="Proteomes" id="UP000014500"/>
    </source>
</evidence>
<dbReference type="PANTHER" id="PTHR11923:SF51">
    <property type="entry name" value="LYSOSOME MEMBRANE PROTEIN 2"/>
    <property type="match status" value="1"/>
</dbReference>
<dbReference type="GO" id="GO:0005737">
    <property type="term" value="C:cytoplasm"/>
    <property type="evidence" value="ECO:0007669"/>
    <property type="project" value="TreeGrafter"/>
</dbReference>
<evidence type="ECO:0000256" key="6">
    <source>
        <dbReference type="ARBA" id="ARBA00023180"/>
    </source>
</evidence>
<dbReference type="STRING" id="126957.T1JNU7"/>
<comment type="subcellular location">
    <subcellularLocation>
        <location evidence="1">Membrane</location>
    </subcellularLocation>
</comment>
<dbReference type="eggNOG" id="KOG3776">
    <property type="taxonomic scope" value="Eukaryota"/>
</dbReference>
<evidence type="ECO:0000313" key="8">
    <source>
        <dbReference type="EnsemblMetazoa" id="SMAR015526-PA"/>
    </source>
</evidence>
<evidence type="ECO:0000256" key="7">
    <source>
        <dbReference type="SAM" id="Phobius"/>
    </source>
</evidence>
<dbReference type="HOGENOM" id="CLU_019853_5_0_1"/>
<proteinExistence type="inferred from homology"/>
<reference evidence="8" key="2">
    <citation type="submission" date="2015-02" db="UniProtKB">
        <authorList>
            <consortium name="EnsemblMetazoa"/>
        </authorList>
    </citation>
    <scope>IDENTIFICATION</scope>
</reference>
<organism evidence="8 9">
    <name type="scientific">Strigamia maritima</name>
    <name type="common">European centipede</name>
    <name type="synonym">Geophilus maritimus</name>
    <dbReference type="NCBI Taxonomy" id="126957"/>
    <lineage>
        <taxon>Eukaryota</taxon>
        <taxon>Metazoa</taxon>
        <taxon>Ecdysozoa</taxon>
        <taxon>Arthropoda</taxon>
        <taxon>Myriapoda</taxon>
        <taxon>Chilopoda</taxon>
        <taxon>Pleurostigmophora</taxon>
        <taxon>Geophilomorpha</taxon>
        <taxon>Linotaeniidae</taxon>
        <taxon>Strigamia</taxon>
    </lineage>
</organism>
<dbReference type="EnsemblMetazoa" id="SMAR015526-RA">
    <property type="protein sequence ID" value="SMAR015526-PA"/>
    <property type="gene ID" value="SMAR015526"/>
</dbReference>
<dbReference type="GO" id="GO:0005044">
    <property type="term" value="F:scavenger receptor activity"/>
    <property type="evidence" value="ECO:0007669"/>
    <property type="project" value="TreeGrafter"/>
</dbReference>
<dbReference type="GO" id="GO:0016020">
    <property type="term" value="C:membrane"/>
    <property type="evidence" value="ECO:0007669"/>
    <property type="project" value="UniProtKB-SubCell"/>
</dbReference>
<reference evidence="9" key="1">
    <citation type="submission" date="2011-05" db="EMBL/GenBank/DDBJ databases">
        <authorList>
            <person name="Richards S.R."/>
            <person name="Qu J."/>
            <person name="Jiang H."/>
            <person name="Jhangiani S.N."/>
            <person name="Agravi P."/>
            <person name="Goodspeed R."/>
            <person name="Gross S."/>
            <person name="Mandapat C."/>
            <person name="Jackson L."/>
            <person name="Mathew T."/>
            <person name="Pu L."/>
            <person name="Thornton R."/>
            <person name="Saada N."/>
            <person name="Wilczek-Boney K.B."/>
            <person name="Lee S."/>
            <person name="Kovar C."/>
            <person name="Wu Y."/>
            <person name="Scherer S.E."/>
            <person name="Worley K.C."/>
            <person name="Muzny D.M."/>
            <person name="Gibbs R."/>
        </authorList>
    </citation>
    <scope>NUCLEOTIDE SEQUENCE</scope>
    <source>
        <strain evidence="9">Brora</strain>
    </source>
</reference>
<sequence>MGLNVTARLGIAGTVGAVLFALGAVLYVVFPDIIAGEIKEVKRGILSGNTLKNMKIVNGSLTYQAWEKAPIPIYMHFTFFNVTNSADYVANRSKPIVEEIGPYVFREYRQKVNISFSDEEDTVDYEQIKWFTFEPERSKGNLSDMLTTLNVPFTSLALKTEGKLTLMQQMMLPNIIKMYKAEPFITKTVEEFLYKGYQDQLMIFLAKQSKKEILPNGTFGFQYGQNYTADGVYTVFTGVKDPNKFMQIYKWNNVTSLYLTFEREAMVQGIKTYRFTPPFSVTASADLNEDNKCFCPVDKDCLLSGALAVSSCKKDAPIVLTGPHFYQADDRYADALIGLNRDKKLHETILDIEPVI</sequence>
<dbReference type="AlphaFoldDB" id="T1JNU7"/>
<keyword evidence="6" id="KW-0325">Glycoprotein</keyword>
<keyword evidence="4 7" id="KW-1133">Transmembrane helix</keyword>
<evidence type="ECO:0000256" key="4">
    <source>
        <dbReference type="ARBA" id="ARBA00022989"/>
    </source>
</evidence>
<dbReference type="EMBL" id="JH431367">
    <property type="status" value="NOT_ANNOTATED_CDS"/>
    <property type="molecule type" value="Genomic_DNA"/>
</dbReference>
<evidence type="ECO:0008006" key="10">
    <source>
        <dbReference type="Google" id="ProtNLM"/>
    </source>
</evidence>
<dbReference type="PANTHER" id="PTHR11923">
    <property type="entry name" value="SCAVENGER RECEPTOR CLASS B TYPE-1 SR-B1"/>
    <property type="match status" value="1"/>
</dbReference>
<evidence type="ECO:0000256" key="1">
    <source>
        <dbReference type="ARBA" id="ARBA00004370"/>
    </source>
</evidence>
<dbReference type="OMA" id="DVFGMRP"/>
<dbReference type="Pfam" id="PF01130">
    <property type="entry name" value="CD36"/>
    <property type="match status" value="1"/>
</dbReference>
<protein>
    <recommendedName>
        <fullName evidence="10">Lysosome membrane protein 2</fullName>
    </recommendedName>
</protein>
<feature type="transmembrane region" description="Helical" evidence="7">
    <location>
        <begin position="9"/>
        <end position="30"/>
    </location>
</feature>
<dbReference type="PhylomeDB" id="T1JNU7"/>
<keyword evidence="9" id="KW-1185">Reference proteome</keyword>
<accession>T1JNU7</accession>
<evidence type="ECO:0000256" key="5">
    <source>
        <dbReference type="ARBA" id="ARBA00023136"/>
    </source>
</evidence>
<evidence type="ECO:0000256" key="2">
    <source>
        <dbReference type="ARBA" id="ARBA00010532"/>
    </source>
</evidence>
<evidence type="ECO:0000256" key="3">
    <source>
        <dbReference type="ARBA" id="ARBA00022692"/>
    </source>
</evidence>